<dbReference type="Pfam" id="PF09148">
    <property type="entry name" value="DUF1934"/>
    <property type="match status" value="1"/>
</dbReference>
<keyword evidence="2" id="KW-1185">Reference proteome</keyword>
<reference evidence="1 2" key="1">
    <citation type="submission" date="2017-06" db="EMBL/GenBank/DDBJ databases">
        <title>Investigating the central metabolism of Clostridium thermosuccinogenes.</title>
        <authorList>
            <person name="Koendjbiharie J.G."/>
            <person name="van Kranenburg R."/>
        </authorList>
    </citation>
    <scope>NUCLEOTIDE SEQUENCE [LARGE SCALE GENOMIC DNA]</scope>
    <source>
        <strain evidence="1 2">DSM 5806</strain>
    </source>
</reference>
<evidence type="ECO:0000313" key="1">
    <source>
        <dbReference type="EMBL" id="PNT97208.1"/>
    </source>
</evidence>
<dbReference type="SUPFAM" id="SSF50814">
    <property type="entry name" value="Lipocalins"/>
    <property type="match status" value="1"/>
</dbReference>
<dbReference type="InterPro" id="IPR015231">
    <property type="entry name" value="DUF1934"/>
</dbReference>
<dbReference type="Gene3D" id="2.40.128.20">
    <property type="match status" value="1"/>
</dbReference>
<sequence>MNKNVIISVVGTQTGEDNDENRMELVTEGKFYKKDNTYYVTYKESEVTGMEGTTTTLKITDANITLMRFGTVNTQFIFEQGQKHMAYYDTESGALTIGIYTNEFSVNVNDSGGEISVGYEVEIDNHVTGFNGFRMLIREAADQTDSTRSELTTDN</sequence>
<gene>
    <name evidence="1" type="ORF">CDQ84_13575</name>
</gene>
<name>A0A2K2FEM6_9CLOT</name>
<dbReference type="RefSeq" id="WP_103082277.1">
    <property type="nucleotide sequence ID" value="NZ_CP021850.1"/>
</dbReference>
<evidence type="ECO:0008006" key="3">
    <source>
        <dbReference type="Google" id="ProtNLM"/>
    </source>
</evidence>
<dbReference type="KEGG" id="cthd:CDO33_15795"/>
<dbReference type="AlphaFoldDB" id="A0A2K2FEM6"/>
<dbReference type="InterPro" id="IPR012674">
    <property type="entry name" value="Calycin"/>
</dbReference>
<protein>
    <recommendedName>
        <fullName evidence="3">DUF1934 domain-containing protein</fullName>
    </recommendedName>
</protein>
<evidence type="ECO:0000313" key="2">
    <source>
        <dbReference type="Proteomes" id="UP000236151"/>
    </source>
</evidence>
<accession>A0A2K2FEM6</accession>
<dbReference type="EMBL" id="NIOJ01000039">
    <property type="protein sequence ID" value="PNT97208.1"/>
    <property type="molecule type" value="Genomic_DNA"/>
</dbReference>
<dbReference type="OrthoDB" id="1680906at2"/>
<proteinExistence type="predicted"/>
<comment type="caution">
    <text evidence="1">The sequence shown here is derived from an EMBL/GenBank/DDBJ whole genome shotgun (WGS) entry which is preliminary data.</text>
</comment>
<organism evidence="1 2">
    <name type="scientific">Clostridium thermosuccinogenes</name>
    <dbReference type="NCBI Taxonomy" id="84032"/>
    <lineage>
        <taxon>Bacteria</taxon>
        <taxon>Bacillati</taxon>
        <taxon>Bacillota</taxon>
        <taxon>Clostridia</taxon>
        <taxon>Eubacteriales</taxon>
        <taxon>Clostridiaceae</taxon>
        <taxon>Clostridium</taxon>
    </lineage>
</organism>
<dbReference type="Proteomes" id="UP000236151">
    <property type="component" value="Unassembled WGS sequence"/>
</dbReference>